<name>A0ACC0ARX1_CATRO</name>
<reference evidence="2" key="1">
    <citation type="journal article" date="2023" name="Nat. Plants">
        <title>Single-cell RNA sequencing provides a high-resolution roadmap for understanding the multicellular compartmentation of specialized metabolism.</title>
        <authorList>
            <person name="Sun S."/>
            <person name="Shen X."/>
            <person name="Li Y."/>
            <person name="Li Y."/>
            <person name="Wang S."/>
            <person name="Li R."/>
            <person name="Zhang H."/>
            <person name="Shen G."/>
            <person name="Guo B."/>
            <person name="Wei J."/>
            <person name="Xu J."/>
            <person name="St-Pierre B."/>
            <person name="Chen S."/>
            <person name="Sun C."/>
        </authorList>
    </citation>
    <scope>NUCLEOTIDE SEQUENCE [LARGE SCALE GENOMIC DNA]</scope>
</reference>
<gene>
    <name evidence="1" type="ORF">M9H77_22510</name>
</gene>
<organism evidence="1 2">
    <name type="scientific">Catharanthus roseus</name>
    <name type="common">Madagascar periwinkle</name>
    <name type="synonym">Vinca rosea</name>
    <dbReference type="NCBI Taxonomy" id="4058"/>
    <lineage>
        <taxon>Eukaryota</taxon>
        <taxon>Viridiplantae</taxon>
        <taxon>Streptophyta</taxon>
        <taxon>Embryophyta</taxon>
        <taxon>Tracheophyta</taxon>
        <taxon>Spermatophyta</taxon>
        <taxon>Magnoliopsida</taxon>
        <taxon>eudicotyledons</taxon>
        <taxon>Gunneridae</taxon>
        <taxon>Pentapetalae</taxon>
        <taxon>asterids</taxon>
        <taxon>lamiids</taxon>
        <taxon>Gentianales</taxon>
        <taxon>Apocynaceae</taxon>
        <taxon>Rauvolfioideae</taxon>
        <taxon>Vinceae</taxon>
        <taxon>Catharanthinae</taxon>
        <taxon>Catharanthus</taxon>
    </lineage>
</organism>
<accession>A0ACC0ARX1</accession>
<proteinExistence type="predicted"/>
<sequence>MGAERKTGTFLMNGMIASSPIQAPHMAMARNLGKINLGGVIFGCKNNTIKECLFKQLFGLPAQHFSYVQNISPGLPIFLFNYSDRKLYGIFEAASSGQMNINPYAWTSDGTERTLYPAQVQIRLKLQCQPMLENQFKPIILDNYYSPHHFWFELDHAQTGKLMSNLSAMALSSGPLAPQNINKWTSTSQRLPSVDKRERIGFYELPVSKKVETSYNSNMKSSSSESSMSSDVQDMLPDSFLGDPMAERDEKELMYLQLKQLVLNRQSLDEPMRGHAIKNSPCNDQSLRHKFSRAEQAISEDGKNSESSLDLPDYPLIIAQLLQGMEELRAFKEEQIWKTEQIKQKLLEAEEEISQLKRQFIPADSISDPSMVHMGAGGIESNENLALDFDESILLVGGYDGVSWLSALDLYSPSQDVLKSLKPMSSIRSYCSVVKLYGELYVLGGGNGSLWYDSVESYNPMDNQWSLRPSLNGEKGSLASAILDNKIFAIGGGNGVECFSDVEMYDINLGRWISTQSMLQKRFALAAAELNGAVYAVGGYDGSNYLKSAERFDPREHSWSRIGSMNSRRGCHSLVVLNEKLYALGGFDGSSMSSSMEIYDPRLGKWIDGEPMNEPRGYIAAAVLKESMYVIGGIQSGEDIVEPVECYKEGQGWEITNLKASGRRCFCSSIVLGQD</sequence>
<protein>
    <submittedName>
        <fullName evidence="1">Uncharacterized protein</fullName>
    </submittedName>
</protein>
<evidence type="ECO:0000313" key="2">
    <source>
        <dbReference type="Proteomes" id="UP001060085"/>
    </source>
</evidence>
<comment type="caution">
    <text evidence="1">The sequence shown here is derived from an EMBL/GenBank/DDBJ whole genome shotgun (WGS) entry which is preliminary data.</text>
</comment>
<keyword evidence="2" id="KW-1185">Reference proteome</keyword>
<evidence type="ECO:0000313" key="1">
    <source>
        <dbReference type="EMBL" id="KAI5663187.1"/>
    </source>
</evidence>
<dbReference type="EMBL" id="CM044705">
    <property type="protein sequence ID" value="KAI5663187.1"/>
    <property type="molecule type" value="Genomic_DNA"/>
</dbReference>
<dbReference type="Proteomes" id="UP001060085">
    <property type="component" value="Linkage Group LG05"/>
</dbReference>